<feature type="domain" description="AlgX/AlgJ SGNH hydrolase-like" evidence="15">
    <location>
        <begin position="81"/>
        <end position="345"/>
    </location>
</feature>
<name>A0A1I5TNP8_9PSED</name>
<evidence type="ECO:0000256" key="4">
    <source>
        <dbReference type="ARBA" id="ARBA00006038"/>
    </source>
</evidence>
<evidence type="ECO:0000256" key="6">
    <source>
        <dbReference type="ARBA" id="ARBA00022475"/>
    </source>
</evidence>
<evidence type="ECO:0000256" key="5">
    <source>
        <dbReference type="ARBA" id="ARBA00016086"/>
    </source>
</evidence>
<gene>
    <name evidence="16" type="ORF">SAMN05216190_12121</name>
</gene>
<keyword evidence="12" id="KW-0472">Membrane</keyword>
<evidence type="ECO:0000256" key="3">
    <source>
        <dbReference type="ARBA" id="ARBA00005182"/>
    </source>
</evidence>
<evidence type="ECO:0000256" key="9">
    <source>
        <dbReference type="ARBA" id="ARBA00022729"/>
    </source>
</evidence>
<dbReference type="CDD" id="cd14442">
    <property type="entry name" value="AlgJ_like"/>
    <property type="match status" value="1"/>
</dbReference>
<evidence type="ECO:0000256" key="13">
    <source>
        <dbReference type="ARBA" id="ARBA00023315"/>
    </source>
</evidence>
<organism evidence="16 17">
    <name type="scientific">Pseudomonas borbori</name>
    <dbReference type="NCBI Taxonomy" id="289003"/>
    <lineage>
        <taxon>Bacteria</taxon>
        <taxon>Pseudomonadati</taxon>
        <taxon>Pseudomonadota</taxon>
        <taxon>Gammaproteobacteria</taxon>
        <taxon>Pseudomonadales</taxon>
        <taxon>Pseudomonadaceae</taxon>
        <taxon>Pseudomonas</taxon>
    </lineage>
</organism>
<sequence>MTRPLRKLYVALFLGVLSLLLLWSLRGVLSYQAPNQFSVLDGNLATNFESHYDKQFPIKQLGTNVWAALDYVLFNEGRPGVVIGQHDWLYSAEEFNPVADGRQHQRDNLALIRGVREQLAQRNVRLLLAIVPAKARLYPEYLGDQRISSQRADLYQRFHREVRNADIAAPDLLASLQAEKSRGQLFLRTDTHWTPLGADLVARQLSETVNRSLALNGEPQAFVTEATQQQPLLGDLTSFLPLAPLFERLLPEPDQLQQYQTRAADQAGGADALFADSDIPVALVGTSYSANPNWNFAGALRQHLQRDLSNHAEDGQGPIVPMLKYLQSDEFADAPPQLLIWEFPERYLPMASDLDDFDPDWIAELKNDSRQQRLATTASRCPPYP</sequence>
<comment type="subcellular location">
    <subcellularLocation>
        <location evidence="2">Cell inner membrane</location>
        <topology evidence="2">Peripheral membrane protein</topology>
        <orientation evidence="2">Periplasmic side</orientation>
    </subcellularLocation>
    <subcellularLocation>
        <location evidence="1">Periplasm</location>
    </subcellularLocation>
</comment>
<reference evidence="17" key="1">
    <citation type="submission" date="2016-10" db="EMBL/GenBank/DDBJ databases">
        <authorList>
            <person name="Varghese N."/>
            <person name="Submissions S."/>
        </authorList>
    </citation>
    <scope>NUCLEOTIDE SEQUENCE [LARGE SCALE GENOMIC DNA]</scope>
    <source>
        <strain evidence="17">DSM 17834</strain>
    </source>
</reference>
<dbReference type="GO" id="GO:0042597">
    <property type="term" value="C:periplasmic space"/>
    <property type="evidence" value="ECO:0007669"/>
    <property type="project" value="UniProtKB-SubCell"/>
</dbReference>
<keyword evidence="6" id="KW-1003">Cell membrane</keyword>
<dbReference type="RefSeq" id="WP_090502580.1">
    <property type="nucleotide sequence ID" value="NZ_FOWX01000021.1"/>
</dbReference>
<comment type="similarity">
    <text evidence="4">Belongs to the AlgJ family.</text>
</comment>
<dbReference type="InterPro" id="IPR034657">
    <property type="entry name" value="AlgJ"/>
</dbReference>
<evidence type="ECO:0000256" key="14">
    <source>
        <dbReference type="ARBA" id="ARBA00031031"/>
    </source>
</evidence>
<evidence type="ECO:0000256" key="10">
    <source>
        <dbReference type="ARBA" id="ARBA00022764"/>
    </source>
</evidence>
<evidence type="ECO:0000259" key="15">
    <source>
        <dbReference type="Pfam" id="PF16822"/>
    </source>
</evidence>
<keyword evidence="13" id="KW-0012">Acyltransferase</keyword>
<evidence type="ECO:0000256" key="11">
    <source>
        <dbReference type="ARBA" id="ARBA00022841"/>
    </source>
</evidence>
<accession>A0A1I5TNP8</accession>
<keyword evidence="17" id="KW-1185">Reference proteome</keyword>
<protein>
    <recommendedName>
        <fullName evidence="5">Probable alginate O-acetylase AlgJ</fullName>
    </recommendedName>
    <alternativeName>
        <fullName evidence="14">Alginate biosynthesis protein AlgJ</fullName>
    </alternativeName>
</protein>
<keyword evidence="9" id="KW-0732">Signal</keyword>
<dbReference type="Proteomes" id="UP000198784">
    <property type="component" value="Unassembled WGS sequence"/>
</dbReference>
<dbReference type="InterPro" id="IPR031811">
    <property type="entry name" value="ALGX/ALGJ_SGNH-like"/>
</dbReference>
<dbReference type="OrthoDB" id="9760774at2"/>
<evidence type="ECO:0000256" key="1">
    <source>
        <dbReference type="ARBA" id="ARBA00004418"/>
    </source>
</evidence>
<dbReference type="GO" id="GO:0042121">
    <property type="term" value="P:alginic acid biosynthetic process"/>
    <property type="evidence" value="ECO:0007669"/>
    <property type="project" value="UniProtKB-UniPathway"/>
</dbReference>
<dbReference type="GO" id="GO:0016746">
    <property type="term" value="F:acyltransferase activity"/>
    <property type="evidence" value="ECO:0007669"/>
    <property type="project" value="UniProtKB-KW"/>
</dbReference>
<dbReference type="Pfam" id="PF16822">
    <property type="entry name" value="ALGX"/>
    <property type="match status" value="1"/>
</dbReference>
<comment type="pathway">
    <text evidence="3">Glycan biosynthesis; alginate biosynthesis.</text>
</comment>
<evidence type="ECO:0000313" key="17">
    <source>
        <dbReference type="Proteomes" id="UP000198784"/>
    </source>
</evidence>
<evidence type="ECO:0000256" key="12">
    <source>
        <dbReference type="ARBA" id="ARBA00023136"/>
    </source>
</evidence>
<evidence type="ECO:0000256" key="2">
    <source>
        <dbReference type="ARBA" id="ARBA00004587"/>
    </source>
</evidence>
<keyword evidence="11" id="KW-0016">Alginate biosynthesis</keyword>
<dbReference type="AlphaFoldDB" id="A0A1I5TNP8"/>
<evidence type="ECO:0000313" key="16">
    <source>
        <dbReference type="EMBL" id="SFP84679.1"/>
    </source>
</evidence>
<proteinExistence type="inferred from homology"/>
<dbReference type="STRING" id="289003.SAMN05216190_12121"/>
<evidence type="ECO:0000256" key="7">
    <source>
        <dbReference type="ARBA" id="ARBA00022519"/>
    </source>
</evidence>
<keyword evidence="8 16" id="KW-0808">Transferase</keyword>
<keyword evidence="10" id="KW-0574">Periplasm</keyword>
<keyword evidence="7" id="KW-0997">Cell inner membrane</keyword>
<dbReference type="GO" id="GO:0005886">
    <property type="term" value="C:plasma membrane"/>
    <property type="evidence" value="ECO:0007669"/>
    <property type="project" value="UniProtKB-SubCell"/>
</dbReference>
<dbReference type="UniPathway" id="UPA00286"/>
<dbReference type="EMBL" id="FOWX01000021">
    <property type="protein sequence ID" value="SFP84679.1"/>
    <property type="molecule type" value="Genomic_DNA"/>
</dbReference>
<evidence type="ECO:0000256" key="8">
    <source>
        <dbReference type="ARBA" id="ARBA00022679"/>
    </source>
</evidence>